<gene>
    <name evidence="1" type="ORF">S01H1_65048</name>
</gene>
<accession>X0XBK7</accession>
<evidence type="ECO:0000313" key="1">
    <source>
        <dbReference type="EMBL" id="GAG34033.1"/>
    </source>
</evidence>
<reference evidence="1" key="1">
    <citation type="journal article" date="2014" name="Front. Microbiol.">
        <title>High frequency of phylogenetically diverse reductive dehalogenase-homologous genes in deep subseafloor sedimentary metagenomes.</title>
        <authorList>
            <person name="Kawai M."/>
            <person name="Futagami T."/>
            <person name="Toyoda A."/>
            <person name="Takaki Y."/>
            <person name="Nishi S."/>
            <person name="Hori S."/>
            <person name="Arai W."/>
            <person name="Tsubouchi T."/>
            <person name="Morono Y."/>
            <person name="Uchiyama I."/>
            <person name="Ito T."/>
            <person name="Fujiyama A."/>
            <person name="Inagaki F."/>
            <person name="Takami H."/>
        </authorList>
    </citation>
    <scope>NUCLEOTIDE SEQUENCE</scope>
    <source>
        <strain evidence="1">Expedition CK06-06</strain>
    </source>
</reference>
<dbReference type="EMBL" id="BARS01042919">
    <property type="protein sequence ID" value="GAG34033.1"/>
    <property type="molecule type" value="Genomic_DNA"/>
</dbReference>
<dbReference type="InterPro" id="IPR048813">
    <property type="entry name" value="GP7-like"/>
</dbReference>
<name>X0XBK7_9ZZZZ</name>
<protein>
    <submittedName>
        <fullName evidence="1">Uncharacterized protein</fullName>
    </submittedName>
</protein>
<feature type="non-terminal residue" evidence="1">
    <location>
        <position position="1"/>
    </location>
</feature>
<dbReference type="AlphaFoldDB" id="X0XBK7"/>
<dbReference type="Pfam" id="PF20911">
    <property type="entry name" value="GP7"/>
    <property type="match status" value="1"/>
</dbReference>
<proteinExistence type="predicted"/>
<comment type="caution">
    <text evidence="1">The sequence shown here is derived from an EMBL/GenBank/DDBJ whole genome shotgun (WGS) entry which is preliminary data.</text>
</comment>
<sequence length="41" mass="4555">FAVDKTNVLYTAQDWSGISTTMFRGVPVRRVDAIGNKETPL</sequence>
<organism evidence="1">
    <name type="scientific">marine sediment metagenome</name>
    <dbReference type="NCBI Taxonomy" id="412755"/>
    <lineage>
        <taxon>unclassified sequences</taxon>
        <taxon>metagenomes</taxon>
        <taxon>ecological metagenomes</taxon>
    </lineage>
</organism>